<name>A0A3E1K730_9GAMM</name>
<accession>A0A3E1K730</accession>
<dbReference type="EMBL" id="QUZK01000041">
    <property type="protein sequence ID" value="RFF29832.1"/>
    <property type="molecule type" value="Genomic_DNA"/>
</dbReference>
<dbReference type="InterPro" id="IPR039424">
    <property type="entry name" value="SBP_5"/>
</dbReference>
<dbReference type="GO" id="GO:0030288">
    <property type="term" value="C:outer membrane-bounded periplasmic space"/>
    <property type="evidence" value="ECO:0007669"/>
    <property type="project" value="TreeGrafter"/>
</dbReference>
<evidence type="ECO:0000313" key="6">
    <source>
        <dbReference type="EMBL" id="RFF29832.1"/>
    </source>
</evidence>
<comment type="similarity">
    <text evidence="2">Belongs to the bacterial solute-binding protein 5 family.</text>
</comment>
<dbReference type="PROSITE" id="PS51257">
    <property type="entry name" value="PROKAR_LIPOPROTEIN"/>
    <property type="match status" value="1"/>
</dbReference>
<dbReference type="PIRSF" id="PIRSF002741">
    <property type="entry name" value="MppA"/>
    <property type="match status" value="1"/>
</dbReference>
<keyword evidence="3" id="KW-0813">Transport</keyword>
<organism evidence="6 7">
    <name type="scientific">Wenzhouxiangella sediminis</name>
    <dbReference type="NCBI Taxonomy" id="1792836"/>
    <lineage>
        <taxon>Bacteria</taxon>
        <taxon>Pseudomonadati</taxon>
        <taxon>Pseudomonadota</taxon>
        <taxon>Gammaproteobacteria</taxon>
        <taxon>Chromatiales</taxon>
        <taxon>Wenzhouxiangellaceae</taxon>
        <taxon>Wenzhouxiangella</taxon>
    </lineage>
</organism>
<dbReference type="OrthoDB" id="9801912at2"/>
<dbReference type="SUPFAM" id="SSF53850">
    <property type="entry name" value="Periplasmic binding protein-like II"/>
    <property type="match status" value="1"/>
</dbReference>
<dbReference type="Gene3D" id="3.40.190.10">
    <property type="entry name" value="Periplasmic binding protein-like II"/>
    <property type="match status" value="1"/>
</dbReference>
<proteinExistence type="inferred from homology"/>
<evidence type="ECO:0000256" key="1">
    <source>
        <dbReference type="ARBA" id="ARBA00004196"/>
    </source>
</evidence>
<dbReference type="GO" id="GO:0043190">
    <property type="term" value="C:ATP-binding cassette (ABC) transporter complex"/>
    <property type="evidence" value="ECO:0007669"/>
    <property type="project" value="InterPro"/>
</dbReference>
<dbReference type="Gene3D" id="3.10.105.10">
    <property type="entry name" value="Dipeptide-binding Protein, Domain 3"/>
    <property type="match status" value="1"/>
</dbReference>
<dbReference type="AlphaFoldDB" id="A0A3E1K730"/>
<dbReference type="FunFam" id="3.90.76.10:FF:000001">
    <property type="entry name" value="Oligopeptide ABC transporter substrate-binding protein"/>
    <property type="match status" value="1"/>
</dbReference>
<dbReference type="Gene3D" id="3.90.76.10">
    <property type="entry name" value="Dipeptide-binding Protein, Domain 1"/>
    <property type="match status" value="1"/>
</dbReference>
<reference evidence="6 7" key="1">
    <citation type="submission" date="2018-08" db="EMBL/GenBank/DDBJ databases">
        <title>Wenzhouxiangella salilacus sp. nov., a novel bacterium isolated from a saline lake in Xinjiang Province, China.</title>
        <authorList>
            <person name="Han S."/>
        </authorList>
    </citation>
    <scope>NUCLEOTIDE SEQUENCE [LARGE SCALE GENOMIC DNA]</scope>
    <source>
        <strain evidence="6 7">XDB06</strain>
    </source>
</reference>
<feature type="domain" description="Solute-binding protein family 5" evidence="5">
    <location>
        <begin position="96"/>
        <end position="474"/>
    </location>
</feature>
<evidence type="ECO:0000313" key="7">
    <source>
        <dbReference type="Proteomes" id="UP000260351"/>
    </source>
</evidence>
<dbReference type="CDD" id="cd08504">
    <property type="entry name" value="PBP2_OppA"/>
    <property type="match status" value="1"/>
</dbReference>
<comment type="caution">
    <text evidence="6">The sequence shown here is derived from an EMBL/GenBank/DDBJ whole genome shotgun (WGS) entry which is preliminary data.</text>
</comment>
<evidence type="ECO:0000256" key="2">
    <source>
        <dbReference type="ARBA" id="ARBA00005695"/>
    </source>
</evidence>
<dbReference type="PANTHER" id="PTHR30290:SF10">
    <property type="entry name" value="PERIPLASMIC OLIGOPEPTIDE-BINDING PROTEIN-RELATED"/>
    <property type="match status" value="1"/>
</dbReference>
<dbReference type="Pfam" id="PF00496">
    <property type="entry name" value="SBP_bac_5"/>
    <property type="match status" value="1"/>
</dbReference>
<dbReference type="Proteomes" id="UP000260351">
    <property type="component" value="Unassembled WGS sequence"/>
</dbReference>
<sequence length="570" mass="64988">MKRLGALCLLFALAGCGEREAHAPEAVPALAEPVDVVFGEDGRPLPEVLAESQVVHRGNGEEPQTLDPHLAEGVPSSNILRDLFEGLTTTAPDGRIVPGAARHWDISRDGLTYTFFLDPDGRWSNGEPVTADDFVWSWRRAVDPATGASYSRMLSPIVNAEAILAGESPPEALGVEALNDMTFQVELKDPTPYFLGLLTHPTSYPVHRPTVEQHGDSHVRPGNLVSNGAFMLDDWRVRSSIELVRNPHYRDADDVLVERVVFYPFEDENTEFNRFRAGDLHWTYQVPNNQFQWLRKNMPQALMVAPWFGTYFFSFNLTREPFEDNLALRQALNLAVDREILTEQVSRFGEIPTFNLVPPGLPEYESPETPWAGMTQEEREAEAKRLYREAGYSEQRPLEVELRYNTSENHRKIAVAVAAMWKQVLGVRTRLINEEFRVFLQNRAQRRVTEVFRSGWIGDYQDAFTFLELFHSEHGRNDAGYDSERYDRLLQRIAAERIPASRRNLMAEAERMILADQVILPVYNYVTKRLIDPRLKGWEENVMDHHLTRHMFLVKAKSAIEASEEADGGE</sequence>
<evidence type="ECO:0000256" key="3">
    <source>
        <dbReference type="ARBA" id="ARBA00022448"/>
    </source>
</evidence>
<gene>
    <name evidence="6" type="ORF">DZC52_10330</name>
</gene>
<dbReference type="InterPro" id="IPR000914">
    <property type="entry name" value="SBP_5_dom"/>
</dbReference>
<dbReference type="PANTHER" id="PTHR30290">
    <property type="entry name" value="PERIPLASMIC BINDING COMPONENT OF ABC TRANSPORTER"/>
    <property type="match status" value="1"/>
</dbReference>
<evidence type="ECO:0000256" key="4">
    <source>
        <dbReference type="ARBA" id="ARBA00022729"/>
    </source>
</evidence>
<comment type="subcellular location">
    <subcellularLocation>
        <location evidence="1">Cell envelope</location>
    </subcellularLocation>
</comment>
<keyword evidence="4" id="KW-0732">Signal</keyword>
<dbReference type="GO" id="GO:0015833">
    <property type="term" value="P:peptide transport"/>
    <property type="evidence" value="ECO:0007669"/>
    <property type="project" value="TreeGrafter"/>
</dbReference>
<keyword evidence="7" id="KW-1185">Reference proteome</keyword>
<protein>
    <submittedName>
        <fullName evidence="6">Peptide ABC transporter substrate-binding protein</fullName>
    </submittedName>
</protein>
<evidence type="ECO:0000259" key="5">
    <source>
        <dbReference type="Pfam" id="PF00496"/>
    </source>
</evidence>
<dbReference type="RefSeq" id="WP_116651066.1">
    <property type="nucleotide sequence ID" value="NZ_QUZK01000041.1"/>
</dbReference>
<dbReference type="InterPro" id="IPR030678">
    <property type="entry name" value="Peptide/Ni-bd"/>
</dbReference>
<dbReference type="GO" id="GO:1904680">
    <property type="term" value="F:peptide transmembrane transporter activity"/>
    <property type="evidence" value="ECO:0007669"/>
    <property type="project" value="TreeGrafter"/>
</dbReference>